<comment type="caution">
    <text evidence="2">The sequence shown here is derived from an EMBL/GenBank/DDBJ whole genome shotgun (WGS) entry which is preliminary data.</text>
</comment>
<dbReference type="GeneID" id="80888254"/>
<accession>A0A9W8UPF4</accession>
<gene>
    <name evidence="2" type="ORF">LMH87_001095</name>
</gene>
<evidence type="ECO:0000313" key="2">
    <source>
        <dbReference type="EMBL" id="KAJ4155871.1"/>
    </source>
</evidence>
<sequence length="225" mass="24100">MPPSLPPHAELVRRVLLGVEVCIVLLATIHSAHATITAGRLQSLQCAVHGDCATEPPQGEEVVSLLSSGLALAILSDVVLLARLALLQLRYFPRFVGLLYDLLMAVLWILGLAHLVLASGAAGTARNLSNGGGLVDTDGDSVVVDCWRLRGVAVSTAAALFYGGRMLWELFAIFAHSGAPTTTEYRSIQQDEWEEEDREKGRGVAVVHAPQAYSPVLAFFPDDGY</sequence>
<organism evidence="2 3">
    <name type="scientific">Akanthomyces muscarius</name>
    <name type="common">Entomopathogenic fungus</name>
    <name type="synonym">Lecanicillium muscarium</name>
    <dbReference type="NCBI Taxonomy" id="2231603"/>
    <lineage>
        <taxon>Eukaryota</taxon>
        <taxon>Fungi</taxon>
        <taxon>Dikarya</taxon>
        <taxon>Ascomycota</taxon>
        <taxon>Pezizomycotina</taxon>
        <taxon>Sordariomycetes</taxon>
        <taxon>Hypocreomycetidae</taxon>
        <taxon>Hypocreales</taxon>
        <taxon>Cordycipitaceae</taxon>
        <taxon>Akanthomyces</taxon>
    </lineage>
</organism>
<dbReference type="Proteomes" id="UP001144673">
    <property type="component" value="Chromosome 6"/>
</dbReference>
<keyword evidence="3" id="KW-1185">Reference proteome</keyword>
<evidence type="ECO:0000256" key="1">
    <source>
        <dbReference type="SAM" id="Phobius"/>
    </source>
</evidence>
<name>A0A9W8UPF4_AKAMU</name>
<dbReference type="AlphaFoldDB" id="A0A9W8UPF4"/>
<dbReference type="EMBL" id="JAJHUN010000007">
    <property type="protein sequence ID" value="KAJ4155871.1"/>
    <property type="molecule type" value="Genomic_DNA"/>
</dbReference>
<keyword evidence="1" id="KW-1133">Transmembrane helix</keyword>
<dbReference type="RefSeq" id="XP_056055995.1">
    <property type="nucleotide sequence ID" value="XM_056199116.1"/>
</dbReference>
<proteinExistence type="predicted"/>
<dbReference type="KEGG" id="amus:LMH87_001095"/>
<keyword evidence="1" id="KW-0812">Transmembrane</keyword>
<feature type="transmembrane region" description="Helical" evidence="1">
    <location>
        <begin position="65"/>
        <end position="86"/>
    </location>
</feature>
<feature type="transmembrane region" description="Helical" evidence="1">
    <location>
        <begin position="98"/>
        <end position="117"/>
    </location>
</feature>
<reference evidence="2" key="1">
    <citation type="journal article" date="2023" name="Access Microbiol">
        <title>De-novo genome assembly for Akanthomyces muscarius, a biocontrol agent of insect agricultural pests.</title>
        <authorList>
            <person name="Erdos Z."/>
            <person name="Studholme D.J."/>
            <person name="Raymond B."/>
            <person name="Sharma M."/>
        </authorList>
    </citation>
    <scope>NUCLEOTIDE SEQUENCE</scope>
    <source>
        <strain evidence="2">Ve6</strain>
    </source>
</reference>
<evidence type="ECO:0000313" key="3">
    <source>
        <dbReference type="Proteomes" id="UP001144673"/>
    </source>
</evidence>
<protein>
    <submittedName>
        <fullName evidence="2">Uncharacterized protein</fullName>
    </submittedName>
</protein>
<keyword evidence="1" id="KW-0472">Membrane</keyword>